<gene>
    <name evidence="3" type="ORF">FHW37_102459</name>
</gene>
<accession>A0A561R2I1</accession>
<evidence type="ECO:0000313" key="4">
    <source>
        <dbReference type="Proteomes" id="UP000320653"/>
    </source>
</evidence>
<keyword evidence="2" id="KW-0964">Secreted</keyword>
<evidence type="ECO:0000256" key="2">
    <source>
        <dbReference type="ARBA" id="ARBA00022525"/>
    </source>
</evidence>
<keyword evidence="4" id="KW-1185">Reference proteome</keyword>
<dbReference type="AlphaFoldDB" id="A0A561R2I1"/>
<proteinExistence type="predicted"/>
<name>A0A561R2I1_9HYPH</name>
<dbReference type="Proteomes" id="UP000320653">
    <property type="component" value="Unassembled WGS sequence"/>
</dbReference>
<dbReference type="InterPro" id="IPR050557">
    <property type="entry name" value="RTX_toxin/Mannuronan_C5-epim"/>
</dbReference>
<dbReference type="OrthoDB" id="8404603at2"/>
<dbReference type="EMBL" id="VIWP01000002">
    <property type="protein sequence ID" value="TWF56820.1"/>
    <property type="molecule type" value="Genomic_DNA"/>
</dbReference>
<dbReference type="GO" id="GO:0005576">
    <property type="term" value="C:extracellular region"/>
    <property type="evidence" value="ECO:0007669"/>
    <property type="project" value="UniProtKB-SubCell"/>
</dbReference>
<reference evidence="3 4" key="1">
    <citation type="submission" date="2019-06" db="EMBL/GenBank/DDBJ databases">
        <title>Sorghum-associated microbial communities from plants grown in Nebraska, USA.</title>
        <authorList>
            <person name="Schachtman D."/>
        </authorList>
    </citation>
    <scope>NUCLEOTIDE SEQUENCE [LARGE SCALE GENOMIC DNA]</scope>
    <source>
        <strain evidence="3 4">1225</strain>
    </source>
</reference>
<dbReference type="InterPro" id="IPR011049">
    <property type="entry name" value="Serralysin-like_metalloprot_C"/>
</dbReference>
<dbReference type="PRINTS" id="PR00313">
    <property type="entry name" value="CABNDNGRPT"/>
</dbReference>
<evidence type="ECO:0000256" key="1">
    <source>
        <dbReference type="ARBA" id="ARBA00004613"/>
    </source>
</evidence>
<sequence>MANIVLGSIGSAGFHFDNFENYDFFEFDKYDKLKTYGVDGKDGLRVYADSKNYTEVRGDDLSYVTEHGEIMGLESGTLTSLTQVTSGTKLFVGTGFKITADQFNAIGDGEDISKAVATILSGNDKITGSKFADTIYGGKGNDTLKGGAGNDVLKGDAGNDTLYGGLGKDVLTGGAGKDTFVFDTKLGATNVDTITDFSVKDDRIILDDDIFKKIGKVGDLSAAAFYTGTKAHDASDRIIYDNKSGKLWYDADGNGKGAAVQFATLDHGLKLTAAHFDIIA</sequence>
<comment type="subcellular location">
    <subcellularLocation>
        <location evidence="1">Secreted</location>
    </subcellularLocation>
</comment>
<dbReference type="Gene3D" id="2.150.10.10">
    <property type="entry name" value="Serralysin-like metalloprotease, C-terminal"/>
    <property type="match status" value="1"/>
</dbReference>
<dbReference type="RefSeq" id="WP_145634737.1">
    <property type="nucleotide sequence ID" value="NZ_VIWP01000002.1"/>
</dbReference>
<organism evidence="3 4">
    <name type="scientific">Neorhizobium alkalisoli</name>
    <dbReference type="NCBI Taxonomy" id="528178"/>
    <lineage>
        <taxon>Bacteria</taxon>
        <taxon>Pseudomonadati</taxon>
        <taxon>Pseudomonadota</taxon>
        <taxon>Alphaproteobacteria</taxon>
        <taxon>Hyphomicrobiales</taxon>
        <taxon>Rhizobiaceae</taxon>
        <taxon>Rhizobium/Agrobacterium group</taxon>
        <taxon>Neorhizobium</taxon>
    </lineage>
</organism>
<dbReference type="SUPFAM" id="SSF51120">
    <property type="entry name" value="beta-Roll"/>
    <property type="match status" value="1"/>
</dbReference>
<dbReference type="PANTHER" id="PTHR38340:SF1">
    <property type="entry name" value="S-LAYER PROTEIN"/>
    <property type="match status" value="1"/>
</dbReference>
<evidence type="ECO:0000313" key="3">
    <source>
        <dbReference type="EMBL" id="TWF56820.1"/>
    </source>
</evidence>
<dbReference type="InterPro" id="IPR018511">
    <property type="entry name" value="Hemolysin-typ_Ca-bd_CS"/>
</dbReference>
<dbReference type="GO" id="GO:0005509">
    <property type="term" value="F:calcium ion binding"/>
    <property type="evidence" value="ECO:0007669"/>
    <property type="project" value="InterPro"/>
</dbReference>
<dbReference type="PANTHER" id="PTHR38340">
    <property type="entry name" value="S-LAYER PROTEIN"/>
    <property type="match status" value="1"/>
</dbReference>
<dbReference type="PROSITE" id="PS00330">
    <property type="entry name" value="HEMOLYSIN_CALCIUM"/>
    <property type="match status" value="2"/>
</dbReference>
<comment type="caution">
    <text evidence="3">The sequence shown here is derived from an EMBL/GenBank/DDBJ whole genome shotgun (WGS) entry which is preliminary data.</text>
</comment>
<dbReference type="Pfam" id="PF00353">
    <property type="entry name" value="HemolysinCabind"/>
    <property type="match status" value="1"/>
</dbReference>
<dbReference type="InterPro" id="IPR001343">
    <property type="entry name" value="Hemolysn_Ca-bd"/>
</dbReference>
<protein>
    <submittedName>
        <fullName evidence="3">Hemolysin type calcium-binding protein</fullName>
    </submittedName>
</protein>